<keyword evidence="1" id="KW-1185">Reference proteome</keyword>
<dbReference type="Proteomes" id="UP000887565">
    <property type="component" value="Unplaced"/>
</dbReference>
<reference evidence="2" key="1">
    <citation type="submission" date="2022-11" db="UniProtKB">
        <authorList>
            <consortium name="WormBaseParasite"/>
        </authorList>
    </citation>
    <scope>IDENTIFICATION</scope>
</reference>
<dbReference type="WBParaSite" id="nRc.2.0.1.t34294-RA">
    <property type="protein sequence ID" value="nRc.2.0.1.t34294-RA"/>
    <property type="gene ID" value="nRc.2.0.1.g34294"/>
</dbReference>
<evidence type="ECO:0000313" key="1">
    <source>
        <dbReference type="Proteomes" id="UP000887565"/>
    </source>
</evidence>
<proteinExistence type="predicted"/>
<organism evidence="1 2">
    <name type="scientific">Romanomermis culicivorax</name>
    <name type="common">Nematode worm</name>
    <dbReference type="NCBI Taxonomy" id="13658"/>
    <lineage>
        <taxon>Eukaryota</taxon>
        <taxon>Metazoa</taxon>
        <taxon>Ecdysozoa</taxon>
        <taxon>Nematoda</taxon>
        <taxon>Enoplea</taxon>
        <taxon>Dorylaimia</taxon>
        <taxon>Mermithida</taxon>
        <taxon>Mermithoidea</taxon>
        <taxon>Mermithidae</taxon>
        <taxon>Romanomermis</taxon>
    </lineage>
</organism>
<name>A0A915K7X5_ROMCU</name>
<dbReference type="AlphaFoldDB" id="A0A915K7X5"/>
<sequence>MLVTQKCRKYCRSTKKMEKWTRANPTWTTTREECTFAHETPCVQQMQWFQAIALTHGEATNAVDQIKDTITLLALDHQEVFARKNSIFEMAHNETYQCTTLFAQSDPRRDSSNSGGGCLSNDRVIDSFQYAHHVFGHHHDTEHHFNGHLIGSHHVLVGSSKKYFLAKKVRKTLKKYYFLSKN</sequence>
<evidence type="ECO:0000313" key="2">
    <source>
        <dbReference type="WBParaSite" id="nRc.2.0.1.t34294-RA"/>
    </source>
</evidence>
<protein>
    <submittedName>
        <fullName evidence="2">Uncharacterized protein</fullName>
    </submittedName>
</protein>
<accession>A0A915K7X5</accession>